<accession>A0ACC0PDI4</accession>
<comment type="caution">
    <text evidence="1">The sequence shown here is derived from an EMBL/GenBank/DDBJ whole genome shotgun (WGS) entry which is preliminary data.</text>
</comment>
<evidence type="ECO:0000313" key="2">
    <source>
        <dbReference type="Proteomes" id="UP001062846"/>
    </source>
</evidence>
<organism evidence="1 2">
    <name type="scientific">Rhododendron molle</name>
    <name type="common">Chinese azalea</name>
    <name type="synonym">Azalea mollis</name>
    <dbReference type="NCBI Taxonomy" id="49168"/>
    <lineage>
        <taxon>Eukaryota</taxon>
        <taxon>Viridiplantae</taxon>
        <taxon>Streptophyta</taxon>
        <taxon>Embryophyta</taxon>
        <taxon>Tracheophyta</taxon>
        <taxon>Spermatophyta</taxon>
        <taxon>Magnoliopsida</taxon>
        <taxon>eudicotyledons</taxon>
        <taxon>Gunneridae</taxon>
        <taxon>Pentapetalae</taxon>
        <taxon>asterids</taxon>
        <taxon>Ericales</taxon>
        <taxon>Ericaceae</taxon>
        <taxon>Ericoideae</taxon>
        <taxon>Rhodoreae</taxon>
        <taxon>Rhododendron</taxon>
    </lineage>
</organism>
<proteinExistence type="predicted"/>
<name>A0ACC0PDI4_RHOML</name>
<protein>
    <submittedName>
        <fullName evidence="1">Uncharacterized protein</fullName>
    </submittedName>
</protein>
<gene>
    <name evidence="1" type="ORF">RHMOL_Rhmol03G0086100</name>
</gene>
<keyword evidence="2" id="KW-1185">Reference proteome</keyword>
<reference evidence="1" key="1">
    <citation type="submission" date="2022-02" db="EMBL/GenBank/DDBJ databases">
        <title>Plant Genome Project.</title>
        <authorList>
            <person name="Zhang R.-G."/>
        </authorList>
    </citation>
    <scope>NUCLEOTIDE SEQUENCE</scope>
    <source>
        <strain evidence="1">AT1</strain>
    </source>
</reference>
<dbReference type="Proteomes" id="UP001062846">
    <property type="component" value="Chromosome 3"/>
</dbReference>
<sequence>MRCTAFEPSDRASDCSDLISATNDRESFIVEMRSEPSNDVCSTVLRTLLHNTIPKLNK</sequence>
<evidence type="ECO:0000313" key="1">
    <source>
        <dbReference type="EMBL" id="KAI8563087.1"/>
    </source>
</evidence>
<dbReference type="EMBL" id="CM046390">
    <property type="protein sequence ID" value="KAI8563087.1"/>
    <property type="molecule type" value="Genomic_DNA"/>
</dbReference>